<keyword evidence="14" id="KW-0560">Oxidoreductase</keyword>
<dbReference type="GO" id="GO:0005789">
    <property type="term" value="C:endoplasmic reticulum membrane"/>
    <property type="evidence" value="ECO:0007669"/>
    <property type="project" value="UniProtKB-SubCell"/>
</dbReference>
<comment type="catalytic activity">
    <reaction evidence="30">
        <text>4alpha-carboxyzymosterol + NADP(+) = zymosterone + CO2 + NADPH</text>
        <dbReference type="Rhea" id="RHEA:33455"/>
        <dbReference type="ChEBI" id="CHEBI:16526"/>
        <dbReference type="ChEBI" id="CHEBI:52386"/>
        <dbReference type="ChEBI" id="CHEBI:57783"/>
        <dbReference type="ChEBI" id="CHEBI:58349"/>
        <dbReference type="ChEBI" id="CHEBI:143575"/>
    </reaction>
    <physiologicalReaction direction="left-to-right" evidence="30">
        <dbReference type="Rhea" id="RHEA:33456"/>
    </physiologicalReaction>
</comment>
<evidence type="ECO:0000256" key="25">
    <source>
        <dbReference type="ARBA" id="ARBA00051429"/>
    </source>
</evidence>
<evidence type="ECO:0000256" key="32">
    <source>
        <dbReference type="ARBA" id="ARBA00066634"/>
    </source>
</evidence>
<dbReference type="GeneTree" id="ENSGT00940000158229"/>
<comment type="catalytic activity">
    <reaction evidence="29">
        <text>4beta-methylzymosterol-4alpha-carboxylate + NADP(+) = 3-dehydro-4-methylzymosterol + CO2 + NADPH</text>
        <dbReference type="Rhea" id="RHEA:33447"/>
        <dbReference type="ChEBI" id="CHEBI:16526"/>
        <dbReference type="ChEBI" id="CHEBI:50593"/>
        <dbReference type="ChEBI" id="CHEBI:57783"/>
        <dbReference type="ChEBI" id="CHEBI:58349"/>
        <dbReference type="ChEBI" id="CHEBI:64925"/>
        <dbReference type="EC" id="1.1.1.170"/>
    </reaction>
    <physiologicalReaction direction="left-to-right" evidence="29">
        <dbReference type="Rhea" id="RHEA:33448"/>
    </physiologicalReaction>
</comment>
<feature type="domain" description="3-beta hydroxysteroid dehydrogenase/isomerase" evidence="35">
    <location>
        <begin position="184"/>
        <end position="434"/>
    </location>
</feature>
<dbReference type="SUPFAM" id="SSF51735">
    <property type="entry name" value="NAD(P)-binding Rossmann-fold domains"/>
    <property type="match status" value="1"/>
</dbReference>
<evidence type="ECO:0000256" key="1">
    <source>
        <dbReference type="ARBA" id="ARBA00004389"/>
    </source>
</evidence>
<feature type="transmembrane region" description="Helical" evidence="34">
    <location>
        <begin position="440"/>
        <end position="460"/>
    </location>
</feature>
<evidence type="ECO:0000256" key="24">
    <source>
        <dbReference type="ARBA" id="ARBA00051208"/>
    </source>
</evidence>
<dbReference type="InterPro" id="IPR036291">
    <property type="entry name" value="NAD(P)-bd_dom_sf"/>
</dbReference>
<evidence type="ECO:0000256" key="31">
    <source>
        <dbReference type="ARBA" id="ARBA00060653"/>
    </source>
</evidence>
<evidence type="ECO:0000256" key="14">
    <source>
        <dbReference type="ARBA" id="ARBA00023002"/>
    </source>
</evidence>
<evidence type="ECO:0000256" key="3">
    <source>
        <dbReference type="ARBA" id="ARBA00009219"/>
    </source>
</evidence>
<dbReference type="EC" id="1.1.1.170" evidence="32"/>
<evidence type="ECO:0000256" key="12">
    <source>
        <dbReference type="ARBA" id="ARBA00022989"/>
    </source>
</evidence>
<comment type="subunit">
    <text evidence="4">Homodimer.</text>
</comment>
<keyword evidence="9" id="KW-0152">Cholesterol biosynthesis</keyword>
<comment type="catalytic activity">
    <reaction evidence="22">
        <text>4alpha-carboxy-5alpha-cholest-8-ene-3beta-ol + NADP(+) = 5alpha-cholest-8-en-3-one + CO2 + NADPH</text>
        <dbReference type="Rhea" id="RHEA:46848"/>
        <dbReference type="ChEBI" id="CHEBI:16526"/>
        <dbReference type="ChEBI" id="CHEBI:57783"/>
        <dbReference type="ChEBI" id="CHEBI:58349"/>
        <dbReference type="ChEBI" id="CHEBI:87055"/>
        <dbReference type="ChEBI" id="CHEBI:87056"/>
    </reaction>
    <physiologicalReaction direction="left-to-right" evidence="22">
        <dbReference type="Rhea" id="RHEA:46849"/>
    </physiologicalReaction>
</comment>
<evidence type="ECO:0000256" key="16">
    <source>
        <dbReference type="ARBA" id="ARBA00023027"/>
    </source>
</evidence>
<dbReference type="FunFam" id="3.40.50.720:FF:000251">
    <property type="entry name" value="Sterol-4-alpha-carboxylate 3-dehydrogenase, decarboxylating"/>
    <property type="match status" value="1"/>
</dbReference>
<proteinExistence type="inferred from homology"/>
<evidence type="ECO:0000256" key="7">
    <source>
        <dbReference type="ARBA" id="ARBA00022677"/>
    </source>
</evidence>
<keyword evidence="10" id="KW-0256">Endoplasmic reticulum</keyword>
<dbReference type="CDD" id="cd09813">
    <property type="entry name" value="3b-HSD-NSDHL-like_SDR_e"/>
    <property type="match status" value="1"/>
</dbReference>
<name>A0A4W2HHF6_BOBOX</name>
<keyword evidence="16" id="KW-0520">NAD</keyword>
<evidence type="ECO:0000256" key="23">
    <source>
        <dbReference type="ARBA" id="ARBA00051034"/>
    </source>
</evidence>
<evidence type="ECO:0000256" key="18">
    <source>
        <dbReference type="ARBA" id="ARBA00023136"/>
    </source>
</evidence>
<evidence type="ECO:0000256" key="9">
    <source>
        <dbReference type="ARBA" id="ARBA00022778"/>
    </source>
</evidence>
<keyword evidence="17" id="KW-0443">Lipid metabolism</keyword>
<keyword evidence="15" id="KW-0756">Sterol biosynthesis</keyword>
<keyword evidence="13" id="KW-0007">Acetylation</keyword>
<evidence type="ECO:0000256" key="2">
    <source>
        <dbReference type="ARBA" id="ARBA00004502"/>
    </source>
</evidence>
<evidence type="ECO:0000256" key="22">
    <source>
        <dbReference type="ARBA" id="ARBA00051020"/>
    </source>
</evidence>
<dbReference type="AlphaFoldDB" id="A0A4W2HHF6"/>
<keyword evidence="20" id="KW-0753">Steroid metabolism</keyword>
<dbReference type="GO" id="GO:0000252">
    <property type="term" value="F:3-beta-hydroxysteroid dehydrogenase [NAD(P)+]/C4-decarboxylase activity"/>
    <property type="evidence" value="ECO:0007669"/>
    <property type="project" value="UniProtKB-EC"/>
</dbReference>
<dbReference type="Ensembl" id="ENSBIXT00005007868.1">
    <property type="protein sequence ID" value="ENSBIXP00005030442.1"/>
    <property type="gene ID" value="ENSBIXG00005010561.1"/>
</dbReference>
<evidence type="ECO:0000256" key="5">
    <source>
        <dbReference type="ARBA" id="ARBA00022516"/>
    </source>
</evidence>
<evidence type="ECO:0000313" key="37">
    <source>
        <dbReference type="Proteomes" id="UP000429181"/>
    </source>
</evidence>
<keyword evidence="19" id="KW-1207">Sterol metabolism</keyword>
<evidence type="ECO:0000256" key="34">
    <source>
        <dbReference type="SAM" id="Phobius"/>
    </source>
</evidence>
<reference evidence="37" key="1">
    <citation type="submission" date="2018-11" db="EMBL/GenBank/DDBJ databases">
        <title>Haplotype-resolved cattle genomes.</title>
        <authorList>
            <person name="Low W.Y."/>
            <person name="Tearle R."/>
            <person name="Bickhart D.M."/>
            <person name="Rosen B.D."/>
            <person name="Koren S."/>
            <person name="Rhie A."/>
            <person name="Hiendleder S."/>
            <person name="Phillippy A.M."/>
            <person name="Smith T.P.L."/>
            <person name="Williams J.L."/>
        </authorList>
    </citation>
    <scope>NUCLEOTIDE SEQUENCE [LARGE SCALE GENOMIC DNA]</scope>
</reference>
<comment type="pathway">
    <text evidence="31">Steroid biosynthesis; zymosterol biosynthesis; zymosterol from lanosterol: step 4/6.</text>
</comment>
<comment type="catalytic activity">
    <reaction evidence="23">
        <text>a 3beta-hydroxysteroid-4alpha-carboxylate + NADP(+) = a 3-oxosteroid + CO2 + NADPH</text>
        <dbReference type="Rhea" id="RHEA:34771"/>
        <dbReference type="ChEBI" id="CHEBI:16526"/>
        <dbReference type="ChEBI" id="CHEBI:47788"/>
        <dbReference type="ChEBI" id="CHEBI:57783"/>
        <dbReference type="ChEBI" id="CHEBI:58349"/>
        <dbReference type="ChEBI" id="CHEBI:136966"/>
        <dbReference type="EC" id="1.1.1.170"/>
    </reaction>
</comment>
<evidence type="ECO:0000256" key="6">
    <source>
        <dbReference type="ARBA" id="ARBA00022548"/>
    </source>
</evidence>
<comment type="catalytic activity">
    <reaction evidence="28">
        <text>4alpha-carboxy-5alpha-cholest-8-ene-3beta-ol + NAD(+) = 5alpha-cholest-8-en-3-one + CO2 + NADH</text>
        <dbReference type="Rhea" id="RHEA:47172"/>
        <dbReference type="ChEBI" id="CHEBI:16526"/>
        <dbReference type="ChEBI" id="CHEBI:57540"/>
        <dbReference type="ChEBI" id="CHEBI:57945"/>
        <dbReference type="ChEBI" id="CHEBI:87055"/>
        <dbReference type="ChEBI" id="CHEBI:87056"/>
    </reaction>
    <physiologicalReaction direction="left-to-right" evidence="28">
        <dbReference type="Rhea" id="RHEA:47173"/>
    </physiologicalReaction>
</comment>
<keyword evidence="12 34" id="KW-1133">Transmembrane helix</keyword>
<evidence type="ECO:0000256" key="4">
    <source>
        <dbReference type="ARBA" id="ARBA00011738"/>
    </source>
</evidence>
<evidence type="ECO:0000313" key="36">
    <source>
        <dbReference type="Ensembl" id="ENSBIXP00005030442.1"/>
    </source>
</evidence>
<evidence type="ECO:0000256" key="26">
    <source>
        <dbReference type="ARBA" id="ARBA00051762"/>
    </source>
</evidence>
<accession>A0A4W2HHF6</accession>
<evidence type="ECO:0000259" key="35">
    <source>
        <dbReference type="Pfam" id="PF01073"/>
    </source>
</evidence>
<protein>
    <recommendedName>
        <fullName evidence="33">Sterol-4-alpha-carboxylate 3-dehydrogenase, decarboxylating</fullName>
        <ecNumber evidence="32">1.1.1.170</ecNumber>
    </recommendedName>
</protein>
<dbReference type="Pfam" id="PF01073">
    <property type="entry name" value="3Beta_HSD"/>
    <property type="match status" value="1"/>
</dbReference>
<dbReference type="Proteomes" id="UP000429181">
    <property type="component" value="Unassembled WGS sequence"/>
</dbReference>
<dbReference type="InterPro" id="IPR050177">
    <property type="entry name" value="Lipid_A_modif_metabolic_enz"/>
</dbReference>
<keyword evidence="18 34" id="KW-0472">Membrane</keyword>
<comment type="similarity">
    <text evidence="3">Belongs to the 3-beta-HSD family.</text>
</comment>
<evidence type="ECO:0000256" key="33">
    <source>
        <dbReference type="ARBA" id="ARBA00074569"/>
    </source>
</evidence>
<evidence type="ECO:0000256" key="30">
    <source>
        <dbReference type="ARBA" id="ARBA00052802"/>
    </source>
</evidence>
<evidence type="ECO:0000256" key="20">
    <source>
        <dbReference type="ARBA" id="ARBA00023221"/>
    </source>
</evidence>
<comment type="catalytic activity">
    <reaction evidence="27">
        <text>4beta-methylzymosterol-4alpha-carboxylate + NAD(+) = 3-dehydro-4-methylzymosterol + CO2 + NADH</text>
        <dbReference type="Rhea" id="RHEA:47160"/>
        <dbReference type="ChEBI" id="CHEBI:16526"/>
        <dbReference type="ChEBI" id="CHEBI:50593"/>
        <dbReference type="ChEBI" id="CHEBI:57540"/>
        <dbReference type="ChEBI" id="CHEBI:57945"/>
        <dbReference type="ChEBI" id="CHEBI:64925"/>
    </reaction>
    <physiologicalReaction direction="left-to-right" evidence="27">
        <dbReference type="Rhea" id="RHEA:47161"/>
    </physiologicalReaction>
</comment>
<evidence type="ECO:0000256" key="27">
    <source>
        <dbReference type="ARBA" id="ARBA00051958"/>
    </source>
</evidence>
<keyword evidence="8 34" id="KW-0812">Transmembrane</keyword>
<evidence type="ECO:0000256" key="11">
    <source>
        <dbReference type="ARBA" id="ARBA00022955"/>
    </source>
</evidence>
<evidence type="ECO:0000256" key="13">
    <source>
        <dbReference type="ARBA" id="ARBA00022990"/>
    </source>
</evidence>
<comment type="catalytic activity">
    <reaction evidence="21">
        <text>4alpha-carboxyzymosterol + NAD(+) = zymosterone + CO2 + NADH</text>
        <dbReference type="Rhea" id="RHEA:47164"/>
        <dbReference type="ChEBI" id="CHEBI:16526"/>
        <dbReference type="ChEBI" id="CHEBI:52386"/>
        <dbReference type="ChEBI" id="CHEBI:57540"/>
        <dbReference type="ChEBI" id="CHEBI:57945"/>
        <dbReference type="ChEBI" id="CHEBI:143575"/>
    </reaction>
    <physiologicalReaction direction="left-to-right" evidence="21">
        <dbReference type="Rhea" id="RHEA:47165"/>
    </physiologicalReaction>
</comment>
<keyword evidence="11" id="KW-0752">Steroid biosynthesis</keyword>
<evidence type="ECO:0000256" key="19">
    <source>
        <dbReference type="ARBA" id="ARBA00023166"/>
    </source>
</evidence>
<comment type="subcellular location">
    <subcellularLocation>
        <location evidence="1">Endoplasmic reticulum membrane</location>
        <topology evidence="1">Single-pass membrane protein</topology>
    </subcellularLocation>
    <subcellularLocation>
        <location evidence="2">Lipid droplet</location>
    </subcellularLocation>
</comment>
<dbReference type="PANTHER" id="PTHR43245">
    <property type="entry name" value="BIFUNCTIONAL POLYMYXIN RESISTANCE PROTEIN ARNA"/>
    <property type="match status" value="1"/>
</dbReference>
<dbReference type="PANTHER" id="PTHR43245:SF51">
    <property type="entry name" value="SHORT CHAIN DEHYDROGENASE_REDUCTASE FAMILY 42E, MEMBER 2"/>
    <property type="match status" value="1"/>
</dbReference>
<comment type="catalytic activity">
    <reaction evidence="25">
        <text>4alpha-carboxy-4beta-methyl-5alpha-cholest-8-en-3beta-ol + NADP(+) = 4alpha-methyl-5alpha-cholest-8-en-3-one + CO2 + NADPH</text>
        <dbReference type="Rhea" id="RHEA:46828"/>
        <dbReference type="ChEBI" id="CHEBI:16526"/>
        <dbReference type="ChEBI" id="CHEBI:57783"/>
        <dbReference type="ChEBI" id="CHEBI:58349"/>
        <dbReference type="ChEBI" id="CHEBI:87047"/>
        <dbReference type="ChEBI" id="CHEBI:87050"/>
    </reaction>
    <physiologicalReaction direction="left-to-right" evidence="25">
        <dbReference type="Rhea" id="RHEA:46829"/>
    </physiologicalReaction>
</comment>
<dbReference type="Gene3D" id="3.40.50.720">
    <property type="entry name" value="NAD(P)-binding Rossmann-like Domain"/>
    <property type="match status" value="1"/>
</dbReference>
<dbReference type="GO" id="GO:0005811">
    <property type="term" value="C:lipid droplet"/>
    <property type="evidence" value="ECO:0007669"/>
    <property type="project" value="UniProtKB-SubCell"/>
</dbReference>
<dbReference type="InterPro" id="IPR002225">
    <property type="entry name" value="3Beta_OHSteriod_DH/Estase"/>
</dbReference>
<evidence type="ECO:0000256" key="17">
    <source>
        <dbReference type="ARBA" id="ARBA00023098"/>
    </source>
</evidence>
<evidence type="ECO:0000256" key="8">
    <source>
        <dbReference type="ARBA" id="ARBA00022692"/>
    </source>
</evidence>
<evidence type="ECO:0000256" key="28">
    <source>
        <dbReference type="ARBA" id="ARBA00052650"/>
    </source>
</evidence>
<keyword evidence="7" id="KW-0551">Lipid droplet</keyword>
<sequence length="575" mass="63608">MRGSRPKQALTIPDGFHFPLLRQPTYTPTQRRSHRPARVASLPIGGPLAAAPHWLRAGVGGANPTNTRHRAGGSILAARPHWAGLHRERRLVEPAPNLANPLGGGASADPRLTRAGRKRWLPAARALRVQAVDTLGPTSGAPTDRRQTLIADRATFGAKMEQAAGEPTRTCLTEDIPKAKRCTVIGGCGFLGQHMVEQLLARGYAVNVFDIRQGFDNPRVQFFLGDLCSQQDLYPALKGVSTVFHCASPPPFNNNKELFYRVNYIGTKNVIETCKEAGVQKLILTSSASVIFEGVDIKNGTEDLPYATKPIDYYTETKILQERAVLGAHDPEKNFLTTAIRPHGIFGPRDPQLVPILIEAAKKGKMKFMIGNGKNLVDFTFVENVVHGHILAAEHLSQDTALGGKAFHITNDEPIPFWTFLSRILTGLNYEAPKYHIPYWLAYSLALLVSLLVMVISPVIQLQPTFTPMRVALAGTFHYYSCEKAKKLMGYRPLVTMDDAVDKTVRSFHHLRKVMLFTHGTSLLVKLSRAPHWPPLVYTQPFLCCQRMQCSLWPPVAIVSYLCPHMLGLHPAQSL</sequence>
<evidence type="ECO:0000256" key="21">
    <source>
        <dbReference type="ARBA" id="ARBA00050270"/>
    </source>
</evidence>
<evidence type="ECO:0000256" key="15">
    <source>
        <dbReference type="ARBA" id="ARBA00023011"/>
    </source>
</evidence>
<gene>
    <name evidence="36" type="primary">NSDHL</name>
</gene>
<evidence type="ECO:0000256" key="10">
    <source>
        <dbReference type="ARBA" id="ARBA00022824"/>
    </source>
</evidence>
<organism evidence="36 37">
    <name type="scientific">Bos indicus x Bos taurus</name>
    <name type="common">Hybrid cattle</name>
    <dbReference type="NCBI Taxonomy" id="30522"/>
    <lineage>
        <taxon>Eukaryota</taxon>
        <taxon>Metazoa</taxon>
        <taxon>Chordata</taxon>
        <taxon>Craniata</taxon>
        <taxon>Vertebrata</taxon>
        <taxon>Euteleostomi</taxon>
        <taxon>Mammalia</taxon>
        <taxon>Eutheria</taxon>
        <taxon>Laurasiatheria</taxon>
        <taxon>Artiodactyla</taxon>
        <taxon>Ruminantia</taxon>
        <taxon>Pecora</taxon>
        <taxon>Bovidae</taxon>
        <taxon>Bovinae</taxon>
        <taxon>Bos</taxon>
    </lineage>
</organism>
<keyword evidence="6" id="KW-0153">Cholesterol metabolism</keyword>
<evidence type="ECO:0000256" key="29">
    <source>
        <dbReference type="ARBA" id="ARBA00052679"/>
    </source>
</evidence>
<comment type="catalytic activity">
    <reaction evidence="26">
        <text>4alpha-carboxy-4beta-methyl-5alpha-cholest-8-en-3beta-ol + NAD(+) = 4alpha-methyl-5alpha-cholest-8-en-3-one + CO2 + NADH</text>
        <dbReference type="Rhea" id="RHEA:47168"/>
        <dbReference type="ChEBI" id="CHEBI:16526"/>
        <dbReference type="ChEBI" id="CHEBI:57540"/>
        <dbReference type="ChEBI" id="CHEBI:57945"/>
        <dbReference type="ChEBI" id="CHEBI:87047"/>
        <dbReference type="ChEBI" id="CHEBI:87050"/>
    </reaction>
    <physiologicalReaction direction="left-to-right" evidence="26">
        <dbReference type="Rhea" id="RHEA:47169"/>
    </physiologicalReaction>
</comment>
<comment type="catalytic activity">
    <reaction evidence="24">
        <text>a 3beta-hydroxysteroid-4alpha-carboxylate + NAD(+) = a 3-oxosteroid + CO2 + NADH</text>
        <dbReference type="Rhea" id="RHEA:34775"/>
        <dbReference type="ChEBI" id="CHEBI:16526"/>
        <dbReference type="ChEBI" id="CHEBI:47788"/>
        <dbReference type="ChEBI" id="CHEBI:57540"/>
        <dbReference type="ChEBI" id="CHEBI:57945"/>
        <dbReference type="ChEBI" id="CHEBI:136966"/>
        <dbReference type="EC" id="1.1.1.170"/>
    </reaction>
</comment>
<dbReference type="GO" id="GO:0006695">
    <property type="term" value="P:cholesterol biosynthetic process"/>
    <property type="evidence" value="ECO:0007669"/>
    <property type="project" value="UniProtKB-KW"/>
</dbReference>
<keyword evidence="5" id="KW-0444">Lipid biosynthesis</keyword>
<reference evidence="36" key="2">
    <citation type="submission" date="2025-08" db="UniProtKB">
        <authorList>
            <consortium name="Ensembl"/>
        </authorList>
    </citation>
    <scope>IDENTIFICATION</scope>
</reference>